<feature type="compositionally biased region" description="Low complexity" evidence="1">
    <location>
        <begin position="201"/>
        <end position="220"/>
    </location>
</feature>
<evidence type="ECO:0000313" key="2">
    <source>
        <dbReference type="EMBL" id="GMT32504.1"/>
    </source>
</evidence>
<dbReference type="Proteomes" id="UP001432322">
    <property type="component" value="Unassembled WGS sequence"/>
</dbReference>
<feature type="region of interest" description="Disordered" evidence="1">
    <location>
        <begin position="112"/>
        <end position="136"/>
    </location>
</feature>
<gene>
    <name evidence="2" type="ORF">PFISCL1PPCAC_23801</name>
</gene>
<organism evidence="2 3">
    <name type="scientific">Pristionchus fissidentatus</name>
    <dbReference type="NCBI Taxonomy" id="1538716"/>
    <lineage>
        <taxon>Eukaryota</taxon>
        <taxon>Metazoa</taxon>
        <taxon>Ecdysozoa</taxon>
        <taxon>Nematoda</taxon>
        <taxon>Chromadorea</taxon>
        <taxon>Rhabditida</taxon>
        <taxon>Rhabditina</taxon>
        <taxon>Diplogasteromorpha</taxon>
        <taxon>Diplogasteroidea</taxon>
        <taxon>Neodiplogasteridae</taxon>
        <taxon>Pristionchus</taxon>
    </lineage>
</organism>
<feature type="non-terminal residue" evidence="2">
    <location>
        <position position="220"/>
    </location>
</feature>
<evidence type="ECO:0000256" key="1">
    <source>
        <dbReference type="SAM" id="MobiDB-lite"/>
    </source>
</evidence>
<feature type="region of interest" description="Disordered" evidence="1">
    <location>
        <begin position="175"/>
        <end position="220"/>
    </location>
</feature>
<comment type="caution">
    <text evidence="2">The sequence shown here is derived from an EMBL/GenBank/DDBJ whole genome shotgun (WGS) entry which is preliminary data.</text>
</comment>
<accession>A0AAV5WP71</accession>
<sequence length="220" mass="24096">AIEKWRRKAFEYSYSDRMGNLLTRVFEVMLAVVENGDRSDNIEYAVESLTREREHAMRNDKMKDQPLNDFIYGICECLGVTASSIIERKVEEPVAEETEANGVCEEEIQNELQEQNDTSSNTNTTSSPAPTRTDTNEPALQLQIQEQPTSSDAAETASTVSPTVVDNANQMIIPTARSQLRKRKSDVFYGEEDNADREESAAAVAAAAAPAASSAPAAAA</sequence>
<protein>
    <submittedName>
        <fullName evidence="2">Uncharacterized protein</fullName>
    </submittedName>
</protein>
<evidence type="ECO:0000313" key="3">
    <source>
        <dbReference type="Proteomes" id="UP001432322"/>
    </source>
</evidence>
<dbReference type="AlphaFoldDB" id="A0AAV5WP71"/>
<proteinExistence type="predicted"/>
<feature type="compositionally biased region" description="Low complexity" evidence="1">
    <location>
        <begin position="112"/>
        <end position="127"/>
    </location>
</feature>
<reference evidence="2" key="1">
    <citation type="submission" date="2023-10" db="EMBL/GenBank/DDBJ databases">
        <title>Genome assembly of Pristionchus species.</title>
        <authorList>
            <person name="Yoshida K."/>
            <person name="Sommer R.J."/>
        </authorList>
    </citation>
    <scope>NUCLEOTIDE SEQUENCE</scope>
    <source>
        <strain evidence="2">RS5133</strain>
    </source>
</reference>
<name>A0AAV5WP71_9BILA</name>
<dbReference type="EMBL" id="BTSY01000006">
    <property type="protein sequence ID" value="GMT32504.1"/>
    <property type="molecule type" value="Genomic_DNA"/>
</dbReference>
<feature type="non-terminal residue" evidence="2">
    <location>
        <position position="1"/>
    </location>
</feature>
<keyword evidence="3" id="KW-1185">Reference proteome</keyword>